<accession>A0ABV5MJI3</accession>
<organism evidence="2 3">
    <name type="scientific">Dactylosporangium vinaceum</name>
    <dbReference type="NCBI Taxonomy" id="53362"/>
    <lineage>
        <taxon>Bacteria</taxon>
        <taxon>Bacillati</taxon>
        <taxon>Actinomycetota</taxon>
        <taxon>Actinomycetes</taxon>
        <taxon>Micromonosporales</taxon>
        <taxon>Micromonosporaceae</taxon>
        <taxon>Dactylosporangium</taxon>
    </lineage>
</organism>
<dbReference type="Proteomes" id="UP001589608">
    <property type="component" value="Unassembled WGS sequence"/>
</dbReference>
<dbReference type="SMART" id="SM00458">
    <property type="entry name" value="RICIN"/>
    <property type="match status" value="2"/>
</dbReference>
<feature type="domain" description="Ricin B lectin" evidence="1">
    <location>
        <begin position="271"/>
        <end position="420"/>
    </location>
</feature>
<gene>
    <name evidence="2" type="ORF">ACFFTR_38670</name>
</gene>
<dbReference type="Gene3D" id="2.80.10.50">
    <property type="match status" value="3"/>
</dbReference>
<dbReference type="CDD" id="cd00161">
    <property type="entry name" value="beta-trefoil_Ricin-like"/>
    <property type="match status" value="1"/>
</dbReference>
<dbReference type="EMBL" id="JBHMCA010000061">
    <property type="protein sequence ID" value="MFB9449035.1"/>
    <property type="molecule type" value="Genomic_DNA"/>
</dbReference>
<dbReference type="PROSITE" id="PS50231">
    <property type="entry name" value="RICIN_B_LECTIN"/>
    <property type="match status" value="2"/>
</dbReference>
<feature type="domain" description="Ricin B lectin" evidence="1">
    <location>
        <begin position="441"/>
        <end position="569"/>
    </location>
</feature>
<dbReference type="InterPro" id="IPR000772">
    <property type="entry name" value="Ricin_B_lectin"/>
</dbReference>
<evidence type="ECO:0000313" key="3">
    <source>
        <dbReference type="Proteomes" id="UP001589608"/>
    </source>
</evidence>
<dbReference type="InterPro" id="IPR013783">
    <property type="entry name" value="Ig-like_fold"/>
</dbReference>
<sequence>MPTQYDVYRNNALYATVAATAAYASGDATQRWLDTGVTNGTTYSYKVVAKNAANEASAASSTVSATQPASPFPVPPITIASGVTGTYLQYLTSVKGLLEKWYPKIVTYLGAQANAPTSITLNTTTTYGGAYVSGNTMFVGTPWIDGHLNDPDLSFAIHEGTHIATYGMSPVFNASWIVEGFGDYVRYWVYSSNMPVANPTTFTYLHGYEHAGYLFNYIATTFNKPNFAHDLYANQYPGNNLDDFIKTQTGNANGYLTLGEAWYNMTSKKVSSILTLKNGATNSCADVLNYADTDNNTVQIVGCTGTYAQWWTFTPINDNSIYGTLRTNVGGSVAGSPLADGSERCLYPLNGGATSGTAAVIYNCDASNTSMQWYFQTNGLIRNASSGLCLAPQGGSTANNTPLQVVTCDSAAASQNWNVRPLDIMQSKGSTTTAISYCLGSSTDGTVPATTSFLQDRSCNYNNGQRLVFVPSSSAGTSGYYKVYNDTGTASDARCLDLNGGSTAANTRVILAPCNGTTKQQWMRYPSERLANVGAGGLCLQLEGNSTAVNAYLVINTCNTTDYQKFKFATM</sequence>
<evidence type="ECO:0000313" key="2">
    <source>
        <dbReference type="EMBL" id="MFB9449035.1"/>
    </source>
</evidence>
<proteinExistence type="predicted"/>
<name>A0ABV5MJI3_9ACTN</name>
<keyword evidence="3" id="KW-1185">Reference proteome</keyword>
<reference evidence="2 3" key="1">
    <citation type="submission" date="2024-09" db="EMBL/GenBank/DDBJ databases">
        <authorList>
            <person name="Sun Q."/>
            <person name="Mori K."/>
        </authorList>
    </citation>
    <scope>NUCLEOTIDE SEQUENCE [LARGE SCALE GENOMIC DNA]</scope>
    <source>
        <strain evidence="2 3">JCM 3307</strain>
    </source>
</reference>
<dbReference type="Pfam" id="PF00652">
    <property type="entry name" value="Ricin_B_lectin"/>
    <property type="match status" value="2"/>
</dbReference>
<protein>
    <submittedName>
        <fullName evidence="2">Ricin-type beta-trefoil lectin domain protein</fullName>
    </submittedName>
</protein>
<comment type="caution">
    <text evidence="2">The sequence shown here is derived from an EMBL/GenBank/DDBJ whole genome shotgun (WGS) entry which is preliminary data.</text>
</comment>
<dbReference type="InterPro" id="IPR035992">
    <property type="entry name" value="Ricin_B-like_lectins"/>
</dbReference>
<dbReference type="SUPFAM" id="SSF50370">
    <property type="entry name" value="Ricin B-like lectins"/>
    <property type="match status" value="2"/>
</dbReference>
<dbReference type="Gene3D" id="2.60.40.10">
    <property type="entry name" value="Immunoglobulins"/>
    <property type="match status" value="1"/>
</dbReference>
<dbReference type="RefSeq" id="WP_223092938.1">
    <property type="nucleotide sequence ID" value="NZ_CP061913.1"/>
</dbReference>
<evidence type="ECO:0000259" key="1">
    <source>
        <dbReference type="SMART" id="SM00458"/>
    </source>
</evidence>